<sequence>MANIEEEKQENPEPKQIGHSSMSPGRYEENTEEDSANESQNSLPQCSNQGLSSDQDAVAHHSRLFKTNENDTKTVDCVNLDASCVQKDKERWGKLLPMVKNFYIEDPEVSEMSPSQVEEWRSENSIVQVLRTNEEQVDLKPIPNPVLTFEQAFKNYPEILDALYKQDLKKPSPIQSQAWPILLGGGDLIGISQTGTGKTLAFLLPALIHIEGQIIPKEKRQGPPVLILEPTRELVIQISKEVSKYTNKNIKTICLYGGIQNKEDIYDFLKGVDIVVATPGSLRKYIVANYLHSMFFSYIVFDEADKLLGVDYGEDVQESLLGLRPGHQTVMTAVTWPDHVASQVNNYMTDAIHINAGPLHLTAVPTITQQLIFVEIRHRETILLNFITNMKPTDKVIVFCNSKPTVLRLTSELCINGIYCESLYGDRDYHDRKVAMEQILNGSATILIATNVASRGIHIEGLTHVINFDFPRSMVDYIFRIGRTGRGGKTGTAISYVARYDWRHTKKLIRIMNEANQEIPRELIMVADRYNQITAQYQGQRDNDNNREIEFLNFYD</sequence>
<evidence type="ECO:0000256" key="7">
    <source>
        <dbReference type="SAM" id="MobiDB-lite"/>
    </source>
</evidence>
<dbReference type="InterPro" id="IPR014001">
    <property type="entry name" value="Helicase_ATP-bd"/>
</dbReference>
<dbReference type="Pfam" id="PF00270">
    <property type="entry name" value="DEAD"/>
    <property type="match status" value="1"/>
</dbReference>
<feature type="compositionally biased region" description="Polar residues" evidence="7">
    <location>
        <begin position="37"/>
        <end position="55"/>
    </location>
</feature>
<organism evidence="10 11">
    <name type="scientific">Papilio xuthus</name>
    <name type="common">Asian swallowtail butterfly</name>
    <dbReference type="NCBI Taxonomy" id="66420"/>
    <lineage>
        <taxon>Eukaryota</taxon>
        <taxon>Metazoa</taxon>
        <taxon>Ecdysozoa</taxon>
        <taxon>Arthropoda</taxon>
        <taxon>Hexapoda</taxon>
        <taxon>Insecta</taxon>
        <taxon>Pterygota</taxon>
        <taxon>Neoptera</taxon>
        <taxon>Endopterygota</taxon>
        <taxon>Lepidoptera</taxon>
        <taxon>Glossata</taxon>
        <taxon>Ditrysia</taxon>
        <taxon>Papilionoidea</taxon>
        <taxon>Papilionidae</taxon>
        <taxon>Papilioninae</taxon>
        <taxon>Papilio</taxon>
    </lineage>
</organism>
<feature type="region of interest" description="Disordered" evidence="7">
    <location>
        <begin position="1"/>
        <end position="57"/>
    </location>
</feature>
<evidence type="ECO:0000256" key="1">
    <source>
        <dbReference type="ARBA" id="ARBA00012552"/>
    </source>
</evidence>
<dbReference type="PANTHER" id="PTHR47958">
    <property type="entry name" value="ATP-DEPENDENT RNA HELICASE DBP3"/>
    <property type="match status" value="1"/>
</dbReference>
<evidence type="ECO:0000256" key="3">
    <source>
        <dbReference type="ARBA" id="ARBA00022801"/>
    </source>
</evidence>
<dbReference type="CDD" id="cd18787">
    <property type="entry name" value="SF2_C_DEAD"/>
    <property type="match status" value="1"/>
</dbReference>
<evidence type="ECO:0000313" key="10">
    <source>
        <dbReference type="EMBL" id="KPI96747.1"/>
    </source>
</evidence>
<proteinExistence type="inferred from homology"/>
<gene>
    <name evidence="10" type="ORF">RR46_12777</name>
</gene>
<evidence type="ECO:0000259" key="9">
    <source>
        <dbReference type="PROSITE" id="PS51194"/>
    </source>
</evidence>
<dbReference type="EMBL" id="KQ459593">
    <property type="protein sequence ID" value="KPI96747.1"/>
    <property type="molecule type" value="Genomic_DNA"/>
</dbReference>
<dbReference type="GO" id="GO:0016787">
    <property type="term" value="F:hydrolase activity"/>
    <property type="evidence" value="ECO:0007669"/>
    <property type="project" value="UniProtKB-KW"/>
</dbReference>
<evidence type="ECO:0000256" key="6">
    <source>
        <dbReference type="RuleBase" id="RU000492"/>
    </source>
</evidence>
<dbReference type="SUPFAM" id="SSF52540">
    <property type="entry name" value="P-loop containing nucleoside triphosphate hydrolases"/>
    <property type="match status" value="1"/>
</dbReference>
<dbReference type="GO" id="GO:0003676">
    <property type="term" value="F:nucleic acid binding"/>
    <property type="evidence" value="ECO:0007669"/>
    <property type="project" value="InterPro"/>
</dbReference>
<reference evidence="10 11" key="1">
    <citation type="journal article" date="2015" name="Nat. Commun.">
        <title>Outbred genome sequencing and CRISPR/Cas9 gene editing in butterflies.</title>
        <authorList>
            <person name="Li X."/>
            <person name="Fan D."/>
            <person name="Zhang W."/>
            <person name="Liu G."/>
            <person name="Zhang L."/>
            <person name="Zhao L."/>
            <person name="Fang X."/>
            <person name="Chen L."/>
            <person name="Dong Y."/>
            <person name="Chen Y."/>
            <person name="Ding Y."/>
            <person name="Zhao R."/>
            <person name="Feng M."/>
            <person name="Zhu Y."/>
            <person name="Feng Y."/>
            <person name="Jiang X."/>
            <person name="Zhu D."/>
            <person name="Xiang H."/>
            <person name="Feng X."/>
            <person name="Li S."/>
            <person name="Wang J."/>
            <person name="Zhang G."/>
            <person name="Kronforst M.R."/>
            <person name="Wang W."/>
        </authorList>
    </citation>
    <scope>NUCLEOTIDE SEQUENCE [LARGE SCALE GENOMIC DNA]</scope>
    <source>
        <strain evidence="10">Ya'a_city_454_Px</strain>
        <tissue evidence="10">Whole body</tissue>
    </source>
</reference>
<dbReference type="GO" id="GO:0005524">
    <property type="term" value="F:ATP binding"/>
    <property type="evidence" value="ECO:0007669"/>
    <property type="project" value="UniProtKB-KW"/>
</dbReference>
<keyword evidence="5 6" id="KW-0067">ATP-binding</keyword>
<feature type="domain" description="Helicase C-terminal" evidence="9">
    <location>
        <begin position="366"/>
        <end position="527"/>
    </location>
</feature>
<dbReference type="PROSITE" id="PS51194">
    <property type="entry name" value="HELICASE_CTER"/>
    <property type="match status" value="1"/>
</dbReference>
<evidence type="ECO:0000256" key="2">
    <source>
        <dbReference type="ARBA" id="ARBA00022741"/>
    </source>
</evidence>
<dbReference type="InterPro" id="IPR011545">
    <property type="entry name" value="DEAD/DEAH_box_helicase_dom"/>
</dbReference>
<evidence type="ECO:0000256" key="5">
    <source>
        <dbReference type="ARBA" id="ARBA00022840"/>
    </source>
</evidence>
<keyword evidence="4 6" id="KW-0347">Helicase</keyword>
<protein>
    <recommendedName>
        <fullName evidence="1">RNA helicase</fullName>
        <ecNumber evidence="1">3.6.4.13</ecNumber>
    </recommendedName>
</protein>
<dbReference type="EC" id="3.6.4.13" evidence="1"/>
<keyword evidence="2 6" id="KW-0547">Nucleotide-binding</keyword>
<dbReference type="InterPro" id="IPR027417">
    <property type="entry name" value="P-loop_NTPase"/>
</dbReference>
<dbReference type="Gene3D" id="3.40.50.300">
    <property type="entry name" value="P-loop containing nucleotide triphosphate hydrolases"/>
    <property type="match status" value="2"/>
</dbReference>
<dbReference type="InterPro" id="IPR000629">
    <property type="entry name" value="RNA-helicase_DEAD-box_CS"/>
</dbReference>
<dbReference type="PROSITE" id="PS51192">
    <property type="entry name" value="HELICASE_ATP_BIND_1"/>
    <property type="match status" value="1"/>
</dbReference>
<dbReference type="InterPro" id="IPR001650">
    <property type="entry name" value="Helicase_C-like"/>
</dbReference>
<keyword evidence="3 6" id="KW-0378">Hydrolase</keyword>
<feature type="domain" description="Helicase ATP-binding" evidence="8">
    <location>
        <begin position="179"/>
        <end position="354"/>
    </location>
</feature>
<dbReference type="GO" id="GO:0010468">
    <property type="term" value="P:regulation of gene expression"/>
    <property type="evidence" value="ECO:0007669"/>
    <property type="project" value="UniProtKB-ARBA"/>
</dbReference>
<dbReference type="PROSITE" id="PS00039">
    <property type="entry name" value="DEAD_ATP_HELICASE"/>
    <property type="match status" value="1"/>
</dbReference>
<dbReference type="STRING" id="66420.A0A194PTV4"/>
<dbReference type="Proteomes" id="UP000053268">
    <property type="component" value="Unassembled WGS sequence"/>
</dbReference>
<comment type="similarity">
    <text evidence="6">Belongs to the DEAD box helicase family.</text>
</comment>
<dbReference type="GO" id="GO:0003724">
    <property type="term" value="F:RNA helicase activity"/>
    <property type="evidence" value="ECO:0007669"/>
    <property type="project" value="UniProtKB-EC"/>
</dbReference>
<feature type="compositionally biased region" description="Basic and acidic residues" evidence="7">
    <location>
        <begin position="1"/>
        <end position="13"/>
    </location>
</feature>
<keyword evidence="11" id="KW-1185">Reference proteome</keyword>
<evidence type="ECO:0000313" key="11">
    <source>
        <dbReference type="Proteomes" id="UP000053268"/>
    </source>
</evidence>
<evidence type="ECO:0000259" key="8">
    <source>
        <dbReference type="PROSITE" id="PS51192"/>
    </source>
</evidence>
<dbReference type="SMART" id="SM00487">
    <property type="entry name" value="DEXDc"/>
    <property type="match status" value="1"/>
</dbReference>
<evidence type="ECO:0000256" key="4">
    <source>
        <dbReference type="ARBA" id="ARBA00022806"/>
    </source>
</evidence>
<name>A0A194PTV4_PAPXU</name>
<accession>A0A194PTV4</accession>
<dbReference type="SMART" id="SM00490">
    <property type="entry name" value="HELICc"/>
    <property type="match status" value="1"/>
</dbReference>
<dbReference type="Pfam" id="PF00271">
    <property type="entry name" value="Helicase_C"/>
    <property type="match status" value="1"/>
</dbReference>
<dbReference type="AlphaFoldDB" id="A0A194PTV4"/>